<keyword evidence="3" id="KW-0547">Nucleotide-binding</keyword>
<dbReference type="InterPro" id="IPR011527">
    <property type="entry name" value="ABC1_TM_dom"/>
</dbReference>
<dbReference type="InterPro" id="IPR017871">
    <property type="entry name" value="ABC_transporter-like_CS"/>
</dbReference>
<feature type="transmembrane region" description="Helical" evidence="7">
    <location>
        <begin position="54"/>
        <end position="73"/>
    </location>
</feature>
<dbReference type="OrthoDB" id="9806127at2"/>
<keyword evidence="2 7" id="KW-0812">Transmembrane</keyword>
<name>A0A1B1AUE4_9ACTN</name>
<dbReference type="CDD" id="cd07346">
    <property type="entry name" value="ABC_6TM_exporters"/>
    <property type="match status" value="1"/>
</dbReference>
<keyword evidence="5 7" id="KW-1133">Transmembrane helix</keyword>
<sequence>MRASDRLLLSTVARQKGLFAALAAVRLCETAAGLLLPYAVARAIDTVLRRGDTIAPLVLVCALLLLTTVTEMAGQIAEARVRAGSTARLRDDTFAHLFRVGLAVRGRFGSGDLLSRATDSTAQAGGAGPGLLQALFSALTAAGGLVALLLIDWRLVLVFVLGIPVVVLLARVLIRRSTVLTLQYQQAQAELSERFVDAVGGARTIRAAAAVEGETARVLVPLPRLRAAGTGFWEAQRHAGWYLALLAPSLQIGVLATGGYGVVSGRLTAGQLLAAQMYLTFAMRLMSQVGIFAELGRVRGSAERLREVFAVPAPRTGNGALPPGEGTLVLSGVTVRTADGVPVLDRLSLSVPAGGTLAVVGASGAGKTTLALVAGGVLEPDEGTVTLDGADLAATRRSEVGAAVAYAFERPHPLGGTVAEMIGYGDRPPPASAIRAAARASRADGFIRRLPRGYDTPVDELRLSGGELQRLGIARAVCRGARVVILDDAMSSVDTATESEIARALRESLGRTTRMVVAHRMSTAAAADRVAWLERGRIRAVGRHDELCADPAYRAVFGVGAQNAEV</sequence>
<evidence type="ECO:0000256" key="6">
    <source>
        <dbReference type="ARBA" id="ARBA00023136"/>
    </source>
</evidence>
<dbReference type="GO" id="GO:0140359">
    <property type="term" value="F:ABC-type transporter activity"/>
    <property type="evidence" value="ECO:0007669"/>
    <property type="project" value="InterPro"/>
</dbReference>
<dbReference type="InterPro" id="IPR036640">
    <property type="entry name" value="ABC1_TM_sf"/>
</dbReference>
<dbReference type="InterPro" id="IPR039421">
    <property type="entry name" value="Type_1_exporter"/>
</dbReference>
<dbReference type="AlphaFoldDB" id="A0A1B1AUE4"/>
<feature type="transmembrane region" description="Helical" evidence="7">
    <location>
        <begin position="156"/>
        <end position="174"/>
    </location>
</feature>
<protein>
    <submittedName>
        <fullName evidence="11">ATP-binding cassette subfamily B protein</fullName>
    </submittedName>
</protein>
<dbReference type="Gene3D" id="1.20.1560.10">
    <property type="entry name" value="ABC transporter type 1, transmembrane domain"/>
    <property type="match status" value="1"/>
</dbReference>
<feature type="domain" description="ABC transmembrane type-1" evidence="9">
    <location>
        <begin position="27"/>
        <end position="290"/>
    </location>
</feature>
<dbReference type="Proteomes" id="UP000092659">
    <property type="component" value="Chromosome"/>
</dbReference>
<dbReference type="Gene3D" id="3.40.50.300">
    <property type="entry name" value="P-loop containing nucleotide triphosphate hydrolases"/>
    <property type="match status" value="1"/>
</dbReference>
<evidence type="ECO:0000313" key="10">
    <source>
        <dbReference type="EMBL" id="ANP50161.1"/>
    </source>
</evidence>
<dbReference type="SMART" id="SM00382">
    <property type="entry name" value="AAA"/>
    <property type="match status" value="1"/>
</dbReference>
<evidence type="ECO:0000259" key="9">
    <source>
        <dbReference type="PROSITE" id="PS50929"/>
    </source>
</evidence>
<evidence type="ECO:0000313" key="13">
    <source>
        <dbReference type="Proteomes" id="UP001519309"/>
    </source>
</evidence>
<dbReference type="InterPro" id="IPR003439">
    <property type="entry name" value="ABC_transporter-like_ATP-bd"/>
</dbReference>
<organism evidence="10 12">
    <name type="scientific">Streptomyces griseochromogenes</name>
    <dbReference type="NCBI Taxonomy" id="68214"/>
    <lineage>
        <taxon>Bacteria</taxon>
        <taxon>Bacillati</taxon>
        <taxon>Actinomycetota</taxon>
        <taxon>Actinomycetes</taxon>
        <taxon>Kitasatosporales</taxon>
        <taxon>Streptomycetaceae</taxon>
        <taxon>Streptomyces</taxon>
    </lineage>
</organism>
<evidence type="ECO:0000256" key="1">
    <source>
        <dbReference type="ARBA" id="ARBA00004651"/>
    </source>
</evidence>
<dbReference type="GO" id="GO:0005524">
    <property type="term" value="F:ATP binding"/>
    <property type="evidence" value="ECO:0007669"/>
    <property type="project" value="UniProtKB-KW"/>
</dbReference>
<keyword evidence="4 11" id="KW-0067">ATP-binding</keyword>
<evidence type="ECO:0000256" key="2">
    <source>
        <dbReference type="ARBA" id="ARBA00022692"/>
    </source>
</evidence>
<feature type="transmembrane region" description="Helical" evidence="7">
    <location>
        <begin position="241"/>
        <end position="263"/>
    </location>
</feature>
<feature type="domain" description="ABC transporter" evidence="8">
    <location>
        <begin position="328"/>
        <end position="560"/>
    </location>
</feature>
<dbReference type="Proteomes" id="UP001519309">
    <property type="component" value="Unassembled WGS sequence"/>
</dbReference>
<dbReference type="PANTHER" id="PTHR24221:SF654">
    <property type="entry name" value="ATP-BINDING CASSETTE SUB-FAMILY B MEMBER 6"/>
    <property type="match status" value="1"/>
</dbReference>
<evidence type="ECO:0000256" key="7">
    <source>
        <dbReference type="SAM" id="Phobius"/>
    </source>
</evidence>
<dbReference type="STRING" id="68214.AVL59_11535"/>
<evidence type="ECO:0000313" key="11">
    <source>
        <dbReference type="EMBL" id="MBP2048200.1"/>
    </source>
</evidence>
<dbReference type="PROSITE" id="PS50893">
    <property type="entry name" value="ABC_TRANSPORTER_2"/>
    <property type="match status" value="1"/>
</dbReference>
<reference evidence="10 12" key="1">
    <citation type="submission" date="2016-06" db="EMBL/GenBank/DDBJ databases">
        <title>Complete genome sequence of Streptomyces griseochromogenes ATCC 14511, the Blasticidin S producer.</title>
        <authorList>
            <person name="Wu L."/>
        </authorList>
    </citation>
    <scope>NUCLEOTIDE SEQUENCE [LARGE SCALE GENOMIC DNA]</scope>
    <source>
        <strain evidence="10 12">ATCC 14511</strain>
    </source>
</reference>
<dbReference type="RefSeq" id="WP_067302415.1">
    <property type="nucleotide sequence ID" value="NZ_CP016279.1"/>
</dbReference>
<keyword evidence="6 7" id="KW-0472">Membrane</keyword>
<comment type="subcellular location">
    <subcellularLocation>
        <location evidence="1">Cell membrane</location>
        <topology evidence="1">Multi-pass membrane protein</topology>
    </subcellularLocation>
</comment>
<dbReference type="PROSITE" id="PS50929">
    <property type="entry name" value="ABC_TM1F"/>
    <property type="match status" value="1"/>
</dbReference>
<keyword evidence="13" id="KW-1185">Reference proteome</keyword>
<gene>
    <name evidence="10" type="ORF">AVL59_11535</name>
    <name evidence="11" type="ORF">J2Z21_001124</name>
</gene>
<dbReference type="GO" id="GO:0005886">
    <property type="term" value="C:plasma membrane"/>
    <property type="evidence" value="ECO:0007669"/>
    <property type="project" value="UniProtKB-SubCell"/>
</dbReference>
<dbReference type="GO" id="GO:0016887">
    <property type="term" value="F:ATP hydrolysis activity"/>
    <property type="evidence" value="ECO:0007669"/>
    <property type="project" value="InterPro"/>
</dbReference>
<feature type="transmembrane region" description="Helical" evidence="7">
    <location>
        <begin position="130"/>
        <end position="150"/>
    </location>
</feature>
<accession>A0A1B1AUE4</accession>
<evidence type="ECO:0000256" key="4">
    <source>
        <dbReference type="ARBA" id="ARBA00022840"/>
    </source>
</evidence>
<evidence type="ECO:0000256" key="5">
    <source>
        <dbReference type="ARBA" id="ARBA00022989"/>
    </source>
</evidence>
<dbReference type="PROSITE" id="PS00211">
    <property type="entry name" value="ABC_TRANSPORTER_1"/>
    <property type="match status" value="1"/>
</dbReference>
<dbReference type="SUPFAM" id="SSF90123">
    <property type="entry name" value="ABC transporter transmembrane region"/>
    <property type="match status" value="1"/>
</dbReference>
<dbReference type="InterPro" id="IPR003593">
    <property type="entry name" value="AAA+_ATPase"/>
</dbReference>
<dbReference type="GO" id="GO:0034040">
    <property type="term" value="F:ATPase-coupled lipid transmembrane transporter activity"/>
    <property type="evidence" value="ECO:0007669"/>
    <property type="project" value="TreeGrafter"/>
</dbReference>
<dbReference type="InterPro" id="IPR027417">
    <property type="entry name" value="P-loop_NTPase"/>
</dbReference>
<evidence type="ECO:0000256" key="3">
    <source>
        <dbReference type="ARBA" id="ARBA00022741"/>
    </source>
</evidence>
<evidence type="ECO:0000313" key="12">
    <source>
        <dbReference type="Proteomes" id="UP000092659"/>
    </source>
</evidence>
<dbReference type="SUPFAM" id="SSF52540">
    <property type="entry name" value="P-loop containing nucleoside triphosphate hydrolases"/>
    <property type="match status" value="1"/>
</dbReference>
<reference evidence="11 13" key="2">
    <citation type="submission" date="2021-03" db="EMBL/GenBank/DDBJ databases">
        <title>Genomic Encyclopedia of Type Strains, Phase IV (KMG-IV): sequencing the most valuable type-strain genomes for metagenomic binning, comparative biology and taxonomic classification.</title>
        <authorList>
            <person name="Goeker M."/>
        </authorList>
    </citation>
    <scope>NUCLEOTIDE SEQUENCE [LARGE SCALE GENOMIC DNA]</scope>
    <source>
        <strain evidence="11 13">DSM 40499</strain>
    </source>
</reference>
<dbReference type="PANTHER" id="PTHR24221">
    <property type="entry name" value="ATP-BINDING CASSETTE SUB-FAMILY B"/>
    <property type="match status" value="1"/>
</dbReference>
<dbReference type="Pfam" id="PF00005">
    <property type="entry name" value="ABC_tran"/>
    <property type="match status" value="1"/>
</dbReference>
<evidence type="ECO:0000259" key="8">
    <source>
        <dbReference type="PROSITE" id="PS50893"/>
    </source>
</evidence>
<proteinExistence type="predicted"/>
<dbReference type="EMBL" id="CP016279">
    <property type="protein sequence ID" value="ANP50161.1"/>
    <property type="molecule type" value="Genomic_DNA"/>
</dbReference>
<dbReference type="EMBL" id="JAGGLP010000002">
    <property type="protein sequence ID" value="MBP2048200.1"/>
    <property type="molecule type" value="Genomic_DNA"/>
</dbReference>
<dbReference type="KEGG" id="sgs:AVL59_11535"/>
<dbReference type="Pfam" id="PF00664">
    <property type="entry name" value="ABC_membrane"/>
    <property type="match status" value="1"/>
</dbReference>